<proteinExistence type="predicted"/>
<dbReference type="InterPro" id="IPR029016">
    <property type="entry name" value="GAF-like_dom_sf"/>
</dbReference>
<dbReference type="PANTHER" id="PTHR46663:SF2">
    <property type="entry name" value="GGDEF DOMAIN-CONTAINING PROTEIN"/>
    <property type="match status" value="1"/>
</dbReference>
<sequence>MFNYFLKYSDLLTAKIILETSVEVLKNGKVNEFFHKLMTKTQPFLKFDAWSVLEVEEDRPKYVVLSNFYNKYDIKSIEKKLSNQPFALYNVVMKTKKWKYVKDVSKTSAWFPNLKITSWIGVPLFFDSKIYGVLNLDYFRTKKLTFKEKLFLDKFQENFSRFSSDFKQLRELFYQKYIDQLTGLKNRHFIEEFFEENKNRVGVIFCDLDKFKEVNDNYGHKFGDKVIKIVAKRMKNVLKNEDEIARYGGDEFIIITKNVDKVDTILNRVKEIIKKYDIIIEGKRINIGISCGYAIFPDEGDSLWEILHIADLRMYRDKGVKRE</sequence>
<protein>
    <submittedName>
        <fullName evidence="2">Diguanylate cyclase</fullName>
    </submittedName>
</protein>
<organism evidence="2 3">
    <name type="scientific">Thermosipho melanesiensis</name>
    <dbReference type="NCBI Taxonomy" id="46541"/>
    <lineage>
        <taxon>Bacteria</taxon>
        <taxon>Thermotogati</taxon>
        <taxon>Thermotogota</taxon>
        <taxon>Thermotogae</taxon>
        <taxon>Thermotogales</taxon>
        <taxon>Fervidobacteriaceae</taxon>
        <taxon>Thermosipho</taxon>
    </lineage>
</organism>
<dbReference type="SMART" id="SM00267">
    <property type="entry name" value="GGDEF"/>
    <property type="match status" value="1"/>
</dbReference>
<evidence type="ECO:0000313" key="2">
    <source>
        <dbReference type="EMBL" id="APT73774.1"/>
    </source>
</evidence>
<dbReference type="InterPro" id="IPR029787">
    <property type="entry name" value="Nucleotide_cyclase"/>
</dbReference>
<dbReference type="RefSeq" id="WP_012056996.1">
    <property type="nucleotide sequence ID" value="NZ_CP007389.1"/>
</dbReference>
<dbReference type="InterPro" id="IPR043128">
    <property type="entry name" value="Rev_trsase/Diguanyl_cyclase"/>
</dbReference>
<dbReference type="PROSITE" id="PS50887">
    <property type="entry name" value="GGDEF"/>
    <property type="match status" value="1"/>
</dbReference>
<dbReference type="SUPFAM" id="SSF55073">
    <property type="entry name" value="Nucleotide cyclase"/>
    <property type="match status" value="1"/>
</dbReference>
<evidence type="ECO:0000313" key="3">
    <source>
        <dbReference type="Proteomes" id="UP000185490"/>
    </source>
</evidence>
<feature type="domain" description="GGDEF" evidence="1">
    <location>
        <begin position="199"/>
        <end position="323"/>
    </location>
</feature>
<gene>
    <name evidence="2" type="ORF">BW47_04175</name>
</gene>
<accession>A0ABM6GE74</accession>
<reference evidence="2 3" key="1">
    <citation type="submission" date="2014-02" db="EMBL/GenBank/DDBJ databases">
        <title>Diversity of Thermotogales isolates from hydrothermal vents.</title>
        <authorList>
            <person name="Haverkamp T.H.A."/>
            <person name="Lossouarn J."/>
            <person name="Geslin C."/>
            <person name="Nesbo C.L."/>
        </authorList>
    </citation>
    <scope>NUCLEOTIDE SEQUENCE [LARGE SCALE GENOMIC DNA]</scope>
    <source>
        <strain evidence="2 3">431</strain>
    </source>
</reference>
<name>A0ABM6GE74_9BACT</name>
<dbReference type="CDD" id="cd01949">
    <property type="entry name" value="GGDEF"/>
    <property type="match status" value="1"/>
</dbReference>
<dbReference type="Gene3D" id="3.30.450.40">
    <property type="match status" value="1"/>
</dbReference>
<dbReference type="SUPFAM" id="SSF55781">
    <property type="entry name" value="GAF domain-like"/>
    <property type="match status" value="1"/>
</dbReference>
<evidence type="ECO:0000259" key="1">
    <source>
        <dbReference type="PROSITE" id="PS50887"/>
    </source>
</evidence>
<dbReference type="EMBL" id="CP007389">
    <property type="protein sequence ID" value="APT73774.1"/>
    <property type="molecule type" value="Genomic_DNA"/>
</dbReference>
<dbReference type="NCBIfam" id="TIGR00254">
    <property type="entry name" value="GGDEF"/>
    <property type="match status" value="1"/>
</dbReference>
<dbReference type="InterPro" id="IPR000160">
    <property type="entry name" value="GGDEF_dom"/>
</dbReference>
<dbReference type="Pfam" id="PF00990">
    <property type="entry name" value="GGDEF"/>
    <property type="match status" value="1"/>
</dbReference>
<dbReference type="Proteomes" id="UP000185490">
    <property type="component" value="Chromosome"/>
</dbReference>
<dbReference type="InterPro" id="IPR052163">
    <property type="entry name" value="DGC-Regulatory_Protein"/>
</dbReference>
<dbReference type="PANTHER" id="PTHR46663">
    <property type="entry name" value="DIGUANYLATE CYCLASE DGCT-RELATED"/>
    <property type="match status" value="1"/>
</dbReference>
<keyword evidence="3" id="KW-1185">Reference proteome</keyword>
<dbReference type="Gene3D" id="3.30.70.270">
    <property type="match status" value="1"/>
</dbReference>